<feature type="region of interest" description="Disordered" evidence="4">
    <location>
        <begin position="200"/>
        <end position="250"/>
    </location>
</feature>
<keyword evidence="3" id="KW-0067">ATP-binding</keyword>
<dbReference type="Pfam" id="PF00005">
    <property type="entry name" value="ABC_tran"/>
    <property type="match status" value="2"/>
</dbReference>
<dbReference type="SMART" id="SM00382">
    <property type="entry name" value="AAA"/>
    <property type="match status" value="2"/>
</dbReference>
<dbReference type="InterPro" id="IPR050611">
    <property type="entry name" value="ABCF"/>
</dbReference>
<evidence type="ECO:0000313" key="6">
    <source>
        <dbReference type="EMBL" id="VFQ43160.1"/>
    </source>
</evidence>
<proteinExistence type="predicted"/>
<evidence type="ECO:0000256" key="2">
    <source>
        <dbReference type="ARBA" id="ARBA00022741"/>
    </source>
</evidence>
<dbReference type="GO" id="GO:0016887">
    <property type="term" value="F:ATP hydrolysis activity"/>
    <property type="evidence" value="ECO:0007669"/>
    <property type="project" value="InterPro"/>
</dbReference>
<evidence type="ECO:0000259" key="5">
    <source>
        <dbReference type="PROSITE" id="PS50893"/>
    </source>
</evidence>
<evidence type="ECO:0000313" key="7">
    <source>
        <dbReference type="Proteomes" id="UP000507962"/>
    </source>
</evidence>
<sequence>MGHSTVVFDAISFSYPASCSLVFDHLSVTVPRGWTGVVGGNGTGKTTLLKLAAGDLRPDSGRITAPEHAVYCRQDTDRMPDLLEEMLVSGDKAAGRLVSELEIGYDWPYRWESLSHGERKRAQVGTALWTQPCLLAVDEPTNHLDARARGLLFNALKAFQGIGLLVSHDRELLDALCNRCLFMDPPAVCLRPGSYSRGREQAELEEQSVEKERETAGRALRKLKQEAARRRDRASSSHARRSKRGVASKDHDAKAKIDLCRISGKDGADGRALKRLAGRIRQADETHRNIRVVKRYDTGIWLPENRSKRDLLFHVSKGTMDLAPGRDLSFPDLVMGPSSRVGITGNNGTGKSSLIRHILARTRIAEERVFFLPQETDPDEARELVHKVRSLPEEELGRIMTLVRRLGSSPARLMDTRQPSPGELRKLAIAVGIVKHPHLIVMDEPTNHLDLPSVTCLEEALATCSCGLLVVSHDNRFLARIARTRWHLAPVAGGNGHVVLEVSGFA</sequence>
<gene>
    <name evidence="6" type="ORF">MSL71_7880</name>
</gene>
<dbReference type="RefSeq" id="WP_180137343.1">
    <property type="nucleotide sequence ID" value="NZ_CAADHO010000001.1"/>
</dbReference>
<dbReference type="Proteomes" id="UP000507962">
    <property type="component" value="Unassembled WGS sequence"/>
</dbReference>
<dbReference type="AlphaFoldDB" id="A0A4U8YIH8"/>
<keyword evidence="7" id="KW-1185">Reference proteome</keyword>
<dbReference type="PANTHER" id="PTHR19211">
    <property type="entry name" value="ATP-BINDING TRANSPORT PROTEIN-RELATED"/>
    <property type="match status" value="1"/>
</dbReference>
<evidence type="ECO:0000256" key="4">
    <source>
        <dbReference type="SAM" id="MobiDB-lite"/>
    </source>
</evidence>
<keyword evidence="1" id="KW-0677">Repeat</keyword>
<dbReference type="PROSITE" id="PS00211">
    <property type="entry name" value="ABC_TRANSPORTER_1"/>
    <property type="match status" value="1"/>
</dbReference>
<dbReference type="InterPro" id="IPR027417">
    <property type="entry name" value="P-loop_NTPase"/>
</dbReference>
<feature type="compositionally biased region" description="Basic and acidic residues" evidence="4">
    <location>
        <begin position="223"/>
        <end position="235"/>
    </location>
</feature>
<feature type="compositionally biased region" description="Basic and acidic residues" evidence="4">
    <location>
        <begin position="200"/>
        <end position="216"/>
    </location>
</feature>
<reference evidence="6 7" key="1">
    <citation type="submission" date="2019-03" db="EMBL/GenBank/DDBJ databases">
        <authorList>
            <person name="Nijsse B."/>
        </authorList>
    </citation>
    <scope>NUCLEOTIDE SEQUENCE [LARGE SCALE GENOMIC DNA]</scope>
    <source>
        <strain evidence="6">Desulfoluna butyratoxydans MSL71</strain>
    </source>
</reference>
<protein>
    <submittedName>
        <fullName evidence="6">Abc transporter</fullName>
    </submittedName>
</protein>
<dbReference type="InterPro" id="IPR017871">
    <property type="entry name" value="ABC_transporter-like_CS"/>
</dbReference>
<accession>A0A4U8YIH8</accession>
<dbReference type="SUPFAM" id="SSF52540">
    <property type="entry name" value="P-loop containing nucleoside triphosphate hydrolases"/>
    <property type="match status" value="2"/>
</dbReference>
<keyword evidence="2" id="KW-0547">Nucleotide-binding</keyword>
<feature type="domain" description="ABC transporter" evidence="5">
    <location>
        <begin position="6"/>
        <end position="216"/>
    </location>
</feature>
<organism evidence="6 7">
    <name type="scientific">Desulfoluna butyratoxydans</name>
    <dbReference type="NCBI Taxonomy" id="231438"/>
    <lineage>
        <taxon>Bacteria</taxon>
        <taxon>Pseudomonadati</taxon>
        <taxon>Thermodesulfobacteriota</taxon>
        <taxon>Desulfobacteria</taxon>
        <taxon>Desulfobacterales</taxon>
        <taxon>Desulfolunaceae</taxon>
        <taxon>Desulfoluna</taxon>
    </lineage>
</organism>
<dbReference type="PANTHER" id="PTHR19211:SF6">
    <property type="entry name" value="BLL7188 PROTEIN"/>
    <property type="match status" value="1"/>
</dbReference>
<dbReference type="EMBL" id="CAADHO010000001">
    <property type="protein sequence ID" value="VFQ43160.1"/>
    <property type="molecule type" value="Genomic_DNA"/>
</dbReference>
<dbReference type="InterPro" id="IPR003593">
    <property type="entry name" value="AAA+_ATPase"/>
</dbReference>
<evidence type="ECO:0000256" key="1">
    <source>
        <dbReference type="ARBA" id="ARBA00022737"/>
    </source>
</evidence>
<dbReference type="PROSITE" id="PS50893">
    <property type="entry name" value="ABC_TRANSPORTER_2"/>
    <property type="match status" value="1"/>
</dbReference>
<dbReference type="Gene3D" id="3.40.50.300">
    <property type="entry name" value="P-loop containing nucleotide triphosphate hydrolases"/>
    <property type="match status" value="2"/>
</dbReference>
<name>A0A4U8YIH8_9BACT</name>
<dbReference type="GO" id="GO:0005524">
    <property type="term" value="F:ATP binding"/>
    <property type="evidence" value="ECO:0007669"/>
    <property type="project" value="UniProtKB-KW"/>
</dbReference>
<evidence type="ECO:0000256" key="3">
    <source>
        <dbReference type="ARBA" id="ARBA00022840"/>
    </source>
</evidence>
<dbReference type="InterPro" id="IPR003439">
    <property type="entry name" value="ABC_transporter-like_ATP-bd"/>
</dbReference>